<dbReference type="InterPro" id="IPR000873">
    <property type="entry name" value="AMP-dep_synth/lig_dom"/>
</dbReference>
<evidence type="ECO:0000256" key="8">
    <source>
        <dbReference type="ARBA" id="ARBA00022840"/>
    </source>
</evidence>
<dbReference type="EC" id="6.2.1.3" evidence="12"/>
<feature type="domain" description="AMP-binding enzyme C-terminal" evidence="16">
    <location>
        <begin position="491"/>
        <end position="564"/>
    </location>
</feature>
<comment type="caution">
    <text evidence="17">The sequence shown here is derived from an EMBL/GenBank/DDBJ whole genome shotgun (WGS) entry which is preliminary data.</text>
</comment>
<evidence type="ECO:0000256" key="4">
    <source>
        <dbReference type="ARBA" id="ARBA00006432"/>
    </source>
</evidence>
<evidence type="ECO:0000256" key="13">
    <source>
        <dbReference type="ARBA" id="ARBA00039545"/>
    </source>
</evidence>
<dbReference type="AlphaFoldDB" id="A0A2U3B6D4"/>
<evidence type="ECO:0000256" key="6">
    <source>
        <dbReference type="ARBA" id="ARBA00022741"/>
    </source>
</evidence>
<dbReference type="PROSITE" id="PS00455">
    <property type="entry name" value="AMP_BINDING"/>
    <property type="match status" value="1"/>
</dbReference>
<comment type="subcellular location">
    <subcellularLocation>
        <location evidence="2">Membrane</location>
        <topology evidence="2">Peripheral membrane protein</topology>
    </subcellularLocation>
</comment>
<keyword evidence="11" id="KW-0472">Membrane</keyword>
<dbReference type="Pfam" id="PF00501">
    <property type="entry name" value="AMP-binding"/>
    <property type="match status" value="1"/>
</dbReference>
<dbReference type="EMBL" id="QFWT01000010">
    <property type="protein sequence ID" value="PWI32347.1"/>
    <property type="molecule type" value="Genomic_DNA"/>
</dbReference>
<dbReference type="CDD" id="cd05936">
    <property type="entry name" value="FC-FACS_FadD_like"/>
    <property type="match status" value="1"/>
</dbReference>
<evidence type="ECO:0000256" key="14">
    <source>
        <dbReference type="ARBA" id="ARBA00042773"/>
    </source>
</evidence>
<keyword evidence="18" id="KW-1185">Reference proteome</keyword>
<evidence type="ECO:0000256" key="12">
    <source>
        <dbReference type="ARBA" id="ARBA00026121"/>
    </source>
</evidence>
<evidence type="ECO:0000259" key="16">
    <source>
        <dbReference type="Pfam" id="PF13193"/>
    </source>
</evidence>
<evidence type="ECO:0000256" key="9">
    <source>
        <dbReference type="ARBA" id="ARBA00022842"/>
    </source>
</evidence>
<evidence type="ECO:0000256" key="5">
    <source>
        <dbReference type="ARBA" id="ARBA00022598"/>
    </source>
</evidence>
<feature type="domain" description="AMP-dependent synthetase/ligase" evidence="15">
    <location>
        <begin position="53"/>
        <end position="440"/>
    </location>
</feature>
<dbReference type="Gene3D" id="3.40.50.980">
    <property type="match status" value="2"/>
</dbReference>
<sequence length="572" mass="63473">MTYQPSEPDSPTENTVAQKPSVAKPWLNSFPSDVPETIDAGRYQNINEMFKNVFAAHSDKAAFINMGHSLSYRDLEEKSRAFAAYLQNTLHMKKGDRIALMMPNLLQYPITILGALKAGLVVVNVNPLYTPRELEHQLRDSGATAIVAVTNFGNNLQQVVAKTSIKHIILTRIGDELAPHKRTLVNFVVKYVKKMVPKYSLPGAISLKRALTQGKSLSYHEPDLGPDDLAYLQYTGGTTGPAKGAMLTHRNIVANVLQVYAHFAPRTLLENEHAVTPLPLYHIFANSVSMMLIMYFGGTNLLITNPRDLDSMVSDLKKYPFTMIFGLNTLFNALNNHEGFRSLDFSSANFTIAGGMATQKHVAEEWQKITGMPIIEGYGLTECSPVVAGGVHTQQSFIHSVGVPMPSTDIRIVDDENNELNIGEIGEIQIRGPQVMKGYWRQDLESNAVMHDDGWISSGDIGKMDDNGFISIEDRKKDMILVSGFNVFPTEVEEVATLHSKVTEAAAIGVPDDITGEKVKLVVVTNGSVTADEIKKHCRKHLTRYKVPKVIEFRDELPKTNVGKILRRELRD</sequence>
<keyword evidence="7" id="KW-0276">Fatty acid metabolism</keyword>
<evidence type="ECO:0000256" key="11">
    <source>
        <dbReference type="ARBA" id="ARBA00023136"/>
    </source>
</evidence>
<keyword evidence="9" id="KW-0460">Magnesium</keyword>
<dbReference type="GO" id="GO:0004467">
    <property type="term" value="F:long-chain fatty acid-CoA ligase activity"/>
    <property type="evidence" value="ECO:0007669"/>
    <property type="project" value="UniProtKB-EC"/>
</dbReference>
<evidence type="ECO:0000256" key="2">
    <source>
        <dbReference type="ARBA" id="ARBA00004170"/>
    </source>
</evidence>
<dbReference type="FunFam" id="3.40.50.12780:FF:000003">
    <property type="entry name" value="Long-chain-fatty-acid--CoA ligase FadD"/>
    <property type="match status" value="1"/>
</dbReference>
<comment type="pathway">
    <text evidence="3">Lipid metabolism; fatty acid beta-oxidation.</text>
</comment>
<proteinExistence type="inferred from homology"/>
<evidence type="ECO:0000256" key="1">
    <source>
        <dbReference type="ARBA" id="ARBA00001946"/>
    </source>
</evidence>
<dbReference type="GO" id="GO:0005524">
    <property type="term" value="F:ATP binding"/>
    <property type="evidence" value="ECO:0007669"/>
    <property type="project" value="UniProtKB-KW"/>
</dbReference>
<evidence type="ECO:0000313" key="18">
    <source>
        <dbReference type="Proteomes" id="UP000245362"/>
    </source>
</evidence>
<dbReference type="InterPro" id="IPR050237">
    <property type="entry name" value="ATP-dep_AMP-bd_enzyme"/>
</dbReference>
<keyword evidence="10" id="KW-0443">Lipid metabolism</keyword>
<dbReference type="InterPro" id="IPR025110">
    <property type="entry name" value="AMP-bd_C"/>
</dbReference>
<dbReference type="GO" id="GO:0016020">
    <property type="term" value="C:membrane"/>
    <property type="evidence" value="ECO:0007669"/>
    <property type="project" value="UniProtKB-SubCell"/>
</dbReference>
<dbReference type="Gene3D" id="3.30.300.30">
    <property type="match status" value="1"/>
</dbReference>
<protein>
    <recommendedName>
        <fullName evidence="13">Long-chain-fatty-acid--CoA ligase</fullName>
        <ecNumber evidence="12">6.2.1.3</ecNumber>
    </recommendedName>
    <alternativeName>
        <fullName evidence="14">Long-chain acyl-CoA synthetase</fullName>
    </alternativeName>
</protein>
<evidence type="ECO:0000256" key="10">
    <source>
        <dbReference type="ARBA" id="ARBA00023098"/>
    </source>
</evidence>
<comment type="cofactor">
    <cofactor evidence="1">
        <name>Mg(2+)</name>
        <dbReference type="ChEBI" id="CHEBI:18420"/>
    </cofactor>
</comment>
<comment type="similarity">
    <text evidence="4">Belongs to the ATP-dependent AMP-binding enzyme family.</text>
</comment>
<dbReference type="OrthoDB" id="9803968at2"/>
<evidence type="ECO:0000313" key="17">
    <source>
        <dbReference type="EMBL" id="PWI32347.1"/>
    </source>
</evidence>
<organism evidence="17 18">
    <name type="scientific">Vibrio albus</name>
    <dbReference type="NCBI Taxonomy" id="2200953"/>
    <lineage>
        <taxon>Bacteria</taxon>
        <taxon>Pseudomonadati</taxon>
        <taxon>Pseudomonadota</taxon>
        <taxon>Gammaproteobacteria</taxon>
        <taxon>Vibrionales</taxon>
        <taxon>Vibrionaceae</taxon>
        <taxon>Vibrio</taxon>
    </lineage>
</organism>
<evidence type="ECO:0000256" key="7">
    <source>
        <dbReference type="ARBA" id="ARBA00022832"/>
    </source>
</evidence>
<dbReference type="InterPro" id="IPR020845">
    <property type="entry name" value="AMP-binding_CS"/>
</dbReference>
<dbReference type="PANTHER" id="PTHR43767:SF8">
    <property type="entry name" value="LONG-CHAIN-FATTY-ACID--COA LIGASE"/>
    <property type="match status" value="1"/>
</dbReference>
<accession>A0A2U3B6D4</accession>
<evidence type="ECO:0000256" key="3">
    <source>
        <dbReference type="ARBA" id="ARBA00005005"/>
    </source>
</evidence>
<keyword evidence="5 17" id="KW-0436">Ligase</keyword>
<dbReference type="Pfam" id="PF13193">
    <property type="entry name" value="AMP-binding_C"/>
    <property type="match status" value="1"/>
</dbReference>
<dbReference type="Proteomes" id="UP000245362">
    <property type="component" value="Unassembled WGS sequence"/>
</dbReference>
<reference evidence="17 18" key="1">
    <citation type="submission" date="2018-05" db="EMBL/GenBank/DDBJ databases">
        <title>Vibrio limimaris sp. nov., isolated from marine sediment.</title>
        <authorList>
            <person name="Li C.-M."/>
        </authorList>
    </citation>
    <scope>NUCLEOTIDE SEQUENCE [LARGE SCALE GENOMIC DNA]</scope>
    <source>
        <strain evidence="17 18">E4404</strain>
    </source>
</reference>
<dbReference type="SUPFAM" id="SSF56801">
    <property type="entry name" value="Acetyl-CoA synthetase-like"/>
    <property type="match status" value="1"/>
</dbReference>
<keyword evidence="8" id="KW-0067">ATP-binding</keyword>
<keyword evidence="6" id="KW-0547">Nucleotide-binding</keyword>
<dbReference type="PANTHER" id="PTHR43767">
    <property type="entry name" value="LONG-CHAIN-FATTY-ACID--COA LIGASE"/>
    <property type="match status" value="1"/>
</dbReference>
<gene>
    <name evidence="17" type="ORF">DI392_15980</name>
</gene>
<name>A0A2U3B6D4_9VIBR</name>
<dbReference type="InterPro" id="IPR045851">
    <property type="entry name" value="AMP-bd_C_sf"/>
</dbReference>
<dbReference type="Gene3D" id="2.30.38.10">
    <property type="entry name" value="Luciferase, Domain 3"/>
    <property type="match status" value="1"/>
</dbReference>
<dbReference type="FunFam" id="3.30.300.30:FF:000006">
    <property type="entry name" value="Long-chain-fatty-acid--CoA ligase FadD"/>
    <property type="match status" value="1"/>
</dbReference>
<evidence type="ECO:0000259" key="15">
    <source>
        <dbReference type="Pfam" id="PF00501"/>
    </source>
</evidence>